<evidence type="ECO:0000259" key="1">
    <source>
        <dbReference type="PROSITE" id="PS51819"/>
    </source>
</evidence>
<dbReference type="Proteomes" id="UP000539111">
    <property type="component" value="Unassembled WGS sequence"/>
</dbReference>
<reference evidence="2 3" key="1">
    <citation type="submission" date="2020-07" db="EMBL/GenBank/DDBJ databases">
        <title>Sequencing the genomes of 1000 actinobacteria strains.</title>
        <authorList>
            <person name="Klenk H.-P."/>
        </authorList>
    </citation>
    <scope>NUCLEOTIDE SEQUENCE [LARGE SCALE GENOMIC DNA]</scope>
    <source>
        <strain evidence="2 3">DSM 26341</strain>
    </source>
</reference>
<dbReference type="RefSeq" id="WP_179426434.1">
    <property type="nucleotide sequence ID" value="NZ_JACBZP010000001.1"/>
</dbReference>
<dbReference type="InterPro" id="IPR004360">
    <property type="entry name" value="Glyas_Fos-R_dOase_dom"/>
</dbReference>
<sequence>MPIRTSQWTPGTPCWTDLSVPDVDAARDFYSHVLGWEFALAGPPEAGFFIAHVRGHAVAGLGRVQNSDQPSTWVLYFATDDADAGSAAITASGGTVVRAVDDIGDFGRIMTATDPTGARFGLWEAKNHIGVALVNEPGGITWEDLRSTDPAAAQNFYTSLFDFDLKPVDMAPADYLTFHLPGDDGPLGGIGGFMGAPGRSHWIVYFSVADAAAAVRAAERAGGSITAPPFETPFGTMAQIADPGGAEFQIVQATTPNQRPDDLG</sequence>
<evidence type="ECO:0000313" key="2">
    <source>
        <dbReference type="EMBL" id="NYI66829.1"/>
    </source>
</evidence>
<evidence type="ECO:0000313" key="3">
    <source>
        <dbReference type="Proteomes" id="UP000539111"/>
    </source>
</evidence>
<keyword evidence="3" id="KW-1185">Reference proteome</keyword>
<protein>
    <recommendedName>
        <fullName evidence="1">VOC domain-containing protein</fullName>
    </recommendedName>
</protein>
<dbReference type="PANTHER" id="PTHR33993:SF14">
    <property type="entry name" value="GB|AAF24581.1"/>
    <property type="match status" value="1"/>
</dbReference>
<dbReference type="InterPro" id="IPR037523">
    <property type="entry name" value="VOC_core"/>
</dbReference>
<dbReference type="InterPro" id="IPR029068">
    <property type="entry name" value="Glyas_Bleomycin-R_OHBP_Dase"/>
</dbReference>
<name>A0A7Z0A9E9_9MICO</name>
<dbReference type="PROSITE" id="PS51819">
    <property type="entry name" value="VOC"/>
    <property type="match status" value="2"/>
</dbReference>
<organism evidence="2 3">
    <name type="scientific">Spelaeicoccus albus</name>
    <dbReference type="NCBI Taxonomy" id="1280376"/>
    <lineage>
        <taxon>Bacteria</taxon>
        <taxon>Bacillati</taxon>
        <taxon>Actinomycetota</taxon>
        <taxon>Actinomycetes</taxon>
        <taxon>Micrococcales</taxon>
        <taxon>Brevibacteriaceae</taxon>
        <taxon>Spelaeicoccus</taxon>
    </lineage>
</organism>
<dbReference type="InterPro" id="IPR052164">
    <property type="entry name" value="Anthracycline_SecMetBiosynth"/>
</dbReference>
<gene>
    <name evidence="2" type="ORF">BJY26_001135</name>
</gene>
<accession>A0A7Z0A9E9</accession>
<dbReference type="Pfam" id="PF00903">
    <property type="entry name" value="Glyoxalase"/>
    <property type="match status" value="2"/>
</dbReference>
<dbReference type="PANTHER" id="PTHR33993">
    <property type="entry name" value="GLYOXALASE-RELATED"/>
    <property type="match status" value="1"/>
</dbReference>
<dbReference type="SUPFAM" id="SSF54593">
    <property type="entry name" value="Glyoxalase/Bleomycin resistance protein/Dihydroxybiphenyl dioxygenase"/>
    <property type="match status" value="2"/>
</dbReference>
<dbReference type="CDD" id="cd07247">
    <property type="entry name" value="SgaA_N_like"/>
    <property type="match status" value="1"/>
</dbReference>
<proteinExistence type="predicted"/>
<comment type="caution">
    <text evidence="2">The sequence shown here is derived from an EMBL/GenBank/DDBJ whole genome shotgun (WGS) entry which is preliminary data.</text>
</comment>
<dbReference type="AlphaFoldDB" id="A0A7Z0A9E9"/>
<dbReference type="Gene3D" id="3.10.180.10">
    <property type="entry name" value="2,3-Dihydroxybiphenyl 1,2-Dioxygenase, domain 1"/>
    <property type="match status" value="2"/>
</dbReference>
<feature type="domain" description="VOC" evidence="1">
    <location>
        <begin position="12"/>
        <end position="125"/>
    </location>
</feature>
<feature type="domain" description="VOC" evidence="1">
    <location>
        <begin position="139"/>
        <end position="253"/>
    </location>
</feature>
<dbReference type="EMBL" id="JACBZP010000001">
    <property type="protein sequence ID" value="NYI66829.1"/>
    <property type="molecule type" value="Genomic_DNA"/>
</dbReference>